<organism evidence="1 2">
    <name type="scientific">Eretmocerus hayati</name>
    <dbReference type="NCBI Taxonomy" id="131215"/>
    <lineage>
        <taxon>Eukaryota</taxon>
        <taxon>Metazoa</taxon>
        <taxon>Ecdysozoa</taxon>
        <taxon>Arthropoda</taxon>
        <taxon>Hexapoda</taxon>
        <taxon>Insecta</taxon>
        <taxon>Pterygota</taxon>
        <taxon>Neoptera</taxon>
        <taxon>Endopterygota</taxon>
        <taxon>Hymenoptera</taxon>
        <taxon>Apocrita</taxon>
        <taxon>Proctotrupomorpha</taxon>
        <taxon>Chalcidoidea</taxon>
        <taxon>Aphelinidae</taxon>
        <taxon>Aphelininae</taxon>
        <taxon>Eretmocerus</taxon>
    </lineage>
</organism>
<proteinExistence type="predicted"/>
<accession>A0ACC2PG58</accession>
<sequence length="541" mass="60897">MDYGDKDTQNGFNWQSTLRIQQREEGGARTPHAMRHQTKSNESMSVPFSVLVRPNRRLLEESSGHLSYMTDTTKQLVIKYRGWDPIEIPTEKVLNRRDLTYLTSSIMQRTNQNQNSVTVCTGTSGAGKTDTIYGNGLELSPQSLVGKYGSELFASKQVQTREWTVRLRMVEFRTLHTSWDLLENNFIPRIHSKTADGIMMIHGALKAVQTYKQLVSMVVKGTKARLQCENSEHGQSSRGFVEIDIICEDKERVAHGLFIYDLAGQEKDQRAPSQSKSEPIGKGRASQQLCEKTTKVIRTLNCEIQSLFKDGVTGNLDVAHRWSGSVVSSIAISLTIAGHVDLVFCLLDGRDDQQTTEIMSFMKTMNGTNQLTFKASPPLMTKFDPPKGGVCSLRTRKLREDQVIFPSGGLSLATKTQAAEQGGDQDSLNKEIIALKIAIKYLEGAIEEEKNSEADMEFDEQLVSDLAEIEAIEEDVKELSESKKRMEKAVEEAELELEQTKEACDLLEEEIAAIKRMSRTVIEELEIARRRQMRGRGRNYK</sequence>
<evidence type="ECO:0000313" key="2">
    <source>
        <dbReference type="Proteomes" id="UP001239111"/>
    </source>
</evidence>
<keyword evidence="2" id="KW-1185">Reference proteome</keyword>
<dbReference type="Proteomes" id="UP001239111">
    <property type="component" value="Chromosome 1"/>
</dbReference>
<dbReference type="EMBL" id="CM056741">
    <property type="protein sequence ID" value="KAJ8682570.1"/>
    <property type="molecule type" value="Genomic_DNA"/>
</dbReference>
<reference evidence="1" key="1">
    <citation type="submission" date="2023-04" db="EMBL/GenBank/DDBJ databases">
        <title>A chromosome-level genome assembly of the parasitoid wasp Eretmocerus hayati.</title>
        <authorList>
            <person name="Zhong Y."/>
            <person name="Liu S."/>
            <person name="Liu Y."/>
        </authorList>
    </citation>
    <scope>NUCLEOTIDE SEQUENCE</scope>
    <source>
        <strain evidence="1">ZJU_SS_LIU_2023</strain>
    </source>
</reference>
<comment type="caution">
    <text evidence="1">The sequence shown here is derived from an EMBL/GenBank/DDBJ whole genome shotgun (WGS) entry which is preliminary data.</text>
</comment>
<gene>
    <name evidence="1" type="ORF">QAD02_018362</name>
</gene>
<evidence type="ECO:0000313" key="1">
    <source>
        <dbReference type="EMBL" id="KAJ8682570.1"/>
    </source>
</evidence>
<name>A0ACC2PG58_9HYME</name>
<protein>
    <submittedName>
        <fullName evidence="1">Uncharacterized protein</fullName>
    </submittedName>
</protein>